<proteinExistence type="predicted"/>
<feature type="compositionally biased region" description="Acidic residues" evidence="1">
    <location>
        <begin position="61"/>
        <end position="78"/>
    </location>
</feature>
<gene>
    <name evidence="2" type="ORF">PLEPLA_LOCUS22376</name>
</gene>
<feature type="region of interest" description="Disordered" evidence="1">
    <location>
        <begin position="1"/>
        <end position="96"/>
    </location>
</feature>
<evidence type="ECO:0000313" key="2">
    <source>
        <dbReference type="EMBL" id="CAB1434323.1"/>
    </source>
</evidence>
<dbReference type="Proteomes" id="UP001153269">
    <property type="component" value="Unassembled WGS sequence"/>
</dbReference>
<reference evidence="2" key="1">
    <citation type="submission" date="2020-03" db="EMBL/GenBank/DDBJ databases">
        <authorList>
            <person name="Weist P."/>
        </authorList>
    </citation>
    <scope>NUCLEOTIDE SEQUENCE</scope>
</reference>
<keyword evidence="3" id="KW-1185">Reference proteome</keyword>
<dbReference type="AlphaFoldDB" id="A0A9N7YRP5"/>
<protein>
    <submittedName>
        <fullName evidence="2">Uncharacterized protein</fullName>
    </submittedName>
</protein>
<feature type="compositionally biased region" description="Basic and acidic residues" evidence="1">
    <location>
        <begin position="15"/>
        <end position="24"/>
    </location>
</feature>
<name>A0A9N7YRP5_PLEPL</name>
<accession>A0A9N7YRP5</accession>
<evidence type="ECO:0000256" key="1">
    <source>
        <dbReference type="SAM" id="MobiDB-lite"/>
    </source>
</evidence>
<dbReference type="EMBL" id="CADEAL010001652">
    <property type="protein sequence ID" value="CAB1434323.1"/>
    <property type="molecule type" value="Genomic_DNA"/>
</dbReference>
<feature type="region of interest" description="Disordered" evidence="1">
    <location>
        <begin position="170"/>
        <end position="189"/>
    </location>
</feature>
<sequence>MMRSRRERRGAGGRAGEKRGEAGGRRGAGGGREERGEDRAGERKRGAGEEEAERAERRREEEEEGQEREEEQEEEEEQESCRLSLKAAPEDDAQQAAPQVFLRCSSGVPQTFLRRSSDVPQVFLRCSSGVPQVFLRSLLQVRGSKAVGESLFRRAADSLVVNWELTGSPVDPFNNKTNNRQNHRHRNEI</sequence>
<feature type="compositionally biased region" description="Basic and acidic residues" evidence="1">
    <location>
        <begin position="31"/>
        <end position="60"/>
    </location>
</feature>
<evidence type="ECO:0000313" key="3">
    <source>
        <dbReference type="Proteomes" id="UP001153269"/>
    </source>
</evidence>
<comment type="caution">
    <text evidence="2">The sequence shown here is derived from an EMBL/GenBank/DDBJ whole genome shotgun (WGS) entry which is preliminary data.</text>
</comment>
<organism evidence="2 3">
    <name type="scientific">Pleuronectes platessa</name>
    <name type="common">European plaice</name>
    <dbReference type="NCBI Taxonomy" id="8262"/>
    <lineage>
        <taxon>Eukaryota</taxon>
        <taxon>Metazoa</taxon>
        <taxon>Chordata</taxon>
        <taxon>Craniata</taxon>
        <taxon>Vertebrata</taxon>
        <taxon>Euteleostomi</taxon>
        <taxon>Actinopterygii</taxon>
        <taxon>Neopterygii</taxon>
        <taxon>Teleostei</taxon>
        <taxon>Neoteleostei</taxon>
        <taxon>Acanthomorphata</taxon>
        <taxon>Carangaria</taxon>
        <taxon>Pleuronectiformes</taxon>
        <taxon>Pleuronectoidei</taxon>
        <taxon>Pleuronectidae</taxon>
        <taxon>Pleuronectes</taxon>
    </lineage>
</organism>